<evidence type="ECO:0000256" key="2">
    <source>
        <dbReference type="ARBA" id="ARBA00022692"/>
    </source>
</evidence>
<feature type="transmembrane region" description="Helical" evidence="5">
    <location>
        <begin position="217"/>
        <end position="240"/>
    </location>
</feature>
<evidence type="ECO:0000256" key="5">
    <source>
        <dbReference type="SAM" id="Phobius"/>
    </source>
</evidence>
<feature type="transmembrane region" description="Helical" evidence="5">
    <location>
        <begin position="56"/>
        <end position="82"/>
    </location>
</feature>
<evidence type="ECO:0000313" key="8">
    <source>
        <dbReference type="Proteomes" id="UP000886886"/>
    </source>
</evidence>
<keyword evidence="4 5" id="KW-0472">Membrane</keyword>
<evidence type="ECO:0000256" key="3">
    <source>
        <dbReference type="ARBA" id="ARBA00022989"/>
    </source>
</evidence>
<comment type="subcellular location">
    <subcellularLocation>
        <location evidence="1">Membrane</location>
        <topology evidence="1">Multi-pass membrane protein</topology>
    </subcellularLocation>
</comment>
<dbReference type="GO" id="GO:0016020">
    <property type="term" value="C:membrane"/>
    <property type="evidence" value="ECO:0007669"/>
    <property type="project" value="UniProtKB-SubCell"/>
</dbReference>
<feature type="transmembrane region" description="Helical" evidence="5">
    <location>
        <begin position="21"/>
        <end position="44"/>
    </location>
</feature>
<sequence length="248" mass="26553">MRSKIHFHKVAAILGVKFRAIANGNMAVMPIFIIVLAVVLRFAFKSMGGGEVNSFVSGYILNFGLTFNIGSMGIFLTSAILAEEKEKNTLRVLMTSSVNGAEFFIGSILPIFTVMMAVNVLVLLVSGIPMETVNLWMFLGITAVASLTACIFGMLLGIFTKNQVAASTLSTPFLLLVTLLPAFSSLIPELKKVCVFLFTGVVAEMAESYAAGQGYQLSLLSGIVLAATAVLASALFLLAYKDHGYEKE</sequence>
<evidence type="ECO:0000256" key="1">
    <source>
        <dbReference type="ARBA" id="ARBA00004141"/>
    </source>
</evidence>
<evidence type="ECO:0000259" key="6">
    <source>
        <dbReference type="Pfam" id="PF01061"/>
    </source>
</evidence>
<dbReference type="Pfam" id="PF01061">
    <property type="entry name" value="ABC2_membrane"/>
    <property type="match status" value="1"/>
</dbReference>
<dbReference type="GO" id="GO:0140359">
    <property type="term" value="F:ABC-type transporter activity"/>
    <property type="evidence" value="ECO:0007669"/>
    <property type="project" value="InterPro"/>
</dbReference>
<keyword evidence="3 5" id="KW-1133">Transmembrane helix</keyword>
<feature type="domain" description="ABC-2 type transporter transmembrane" evidence="6">
    <location>
        <begin position="27"/>
        <end position="180"/>
    </location>
</feature>
<dbReference type="EMBL" id="DVFT01000022">
    <property type="protein sequence ID" value="HIQ95241.1"/>
    <property type="molecule type" value="Genomic_DNA"/>
</dbReference>
<evidence type="ECO:0000256" key="4">
    <source>
        <dbReference type="ARBA" id="ARBA00023136"/>
    </source>
</evidence>
<reference evidence="7" key="2">
    <citation type="journal article" date="2021" name="PeerJ">
        <title>Extensive microbial diversity within the chicken gut microbiome revealed by metagenomics and culture.</title>
        <authorList>
            <person name="Gilroy R."/>
            <person name="Ravi A."/>
            <person name="Getino M."/>
            <person name="Pursley I."/>
            <person name="Horton D.L."/>
            <person name="Alikhan N.F."/>
            <person name="Baker D."/>
            <person name="Gharbi K."/>
            <person name="Hall N."/>
            <person name="Watson M."/>
            <person name="Adriaenssens E.M."/>
            <person name="Foster-Nyarko E."/>
            <person name="Jarju S."/>
            <person name="Secka A."/>
            <person name="Antonio M."/>
            <person name="Oren A."/>
            <person name="Chaudhuri R.R."/>
            <person name="La Ragione R."/>
            <person name="Hildebrand F."/>
            <person name="Pallen M.J."/>
        </authorList>
    </citation>
    <scope>NUCLEOTIDE SEQUENCE</scope>
    <source>
        <strain evidence="7">ChiSjej3B21-11622</strain>
    </source>
</reference>
<comment type="caution">
    <text evidence="7">The sequence shown here is derived from an EMBL/GenBank/DDBJ whole genome shotgun (WGS) entry which is preliminary data.</text>
</comment>
<proteinExistence type="predicted"/>
<evidence type="ECO:0000313" key="7">
    <source>
        <dbReference type="EMBL" id="HIQ95241.1"/>
    </source>
</evidence>
<accession>A0A9D1CZB0</accession>
<keyword evidence="2 5" id="KW-0812">Transmembrane</keyword>
<feature type="transmembrane region" description="Helical" evidence="5">
    <location>
        <begin position="135"/>
        <end position="157"/>
    </location>
</feature>
<gene>
    <name evidence="7" type="ORF">IAB26_01635</name>
</gene>
<organism evidence="7 8">
    <name type="scientific">Candidatus Limivivens merdigallinarum</name>
    <dbReference type="NCBI Taxonomy" id="2840859"/>
    <lineage>
        <taxon>Bacteria</taxon>
        <taxon>Bacillati</taxon>
        <taxon>Bacillota</taxon>
        <taxon>Clostridia</taxon>
        <taxon>Lachnospirales</taxon>
        <taxon>Lachnospiraceae</taxon>
        <taxon>Lachnospiraceae incertae sedis</taxon>
        <taxon>Candidatus Limivivens</taxon>
    </lineage>
</organism>
<dbReference type="InterPro" id="IPR013525">
    <property type="entry name" value="ABC2_TM"/>
</dbReference>
<protein>
    <submittedName>
        <fullName evidence="7">ABC transporter permease</fullName>
    </submittedName>
</protein>
<dbReference type="Proteomes" id="UP000886886">
    <property type="component" value="Unassembled WGS sequence"/>
</dbReference>
<reference evidence="7" key="1">
    <citation type="submission" date="2020-10" db="EMBL/GenBank/DDBJ databases">
        <authorList>
            <person name="Gilroy R."/>
        </authorList>
    </citation>
    <scope>NUCLEOTIDE SEQUENCE</scope>
    <source>
        <strain evidence="7">ChiSjej3B21-11622</strain>
    </source>
</reference>
<name>A0A9D1CZB0_9FIRM</name>
<feature type="transmembrane region" description="Helical" evidence="5">
    <location>
        <begin position="164"/>
        <end position="183"/>
    </location>
</feature>
<feature type="transmembrane region" description="Helical" evidence="5">
    <location>
        <begin position="103"/>
        <end position="129"/>
    </location>
</feature>
<dbReference type="AlphaFoldDB" id="A0A9D1CZB0"/>